<organism evidence="2 3">
    <name type="scientific">Gossypium australe</name>
    <dbReference type="NCBI Taxonomy" id="47621"/>
    <lineage>
        <taxon>Eukaryota</taxon>
        <taxon>Viridiplantae</taxon>
        <taxon>Streptophyta</taxon>
        <taxon>Embryophyta</taxon>
        <taxon>Tracheophyta</taxon>
        <taxon>Spermatophyta</taxon>
        <taxon>Magnoliopsida</taxon>
        <taxon>eudicotyledons</taxon>
        <taxon>Gunneridae</taxon>
        <taxon>Pentapetalae</taxon>
        <taxon>rosids</taxon>
        <taxon>malvids</taxon>
        <taxon>Malvales</taxon>
        <taxon>Malvaceae</taxon>
        <taxon>Malvoideae</taxon>
        <taxon>Gossypium</taxon>
    </lineage>
</organism>
<feature type="region of interest" description="Disordered" evidence="1">
    <location>
        <begin position="1"/>
        <end position="33"/>
    </location>
</feature>
<sequence>MNEWFTEFVRTNPAAQQPPPPPNPQPVPVAPQEFRDTVDDDPERAEFWLKNTVRVFDELSCTPVECLKYDVSLLRDTTY</sequence>
<comment type="caution">
    <text evidence="2">The sequence shown here is derived from an EMBL/GenBank/DDBJ whole genome shotgun (WGS) entry which is preliminary data.</text>
</comment>
<accession>A0A5B6VNB6</accession>
<evidence type="ECO:0000313" key="3">
    <source>
        <dbReference type="Proteomes" id="UP000325315"/>
    </source>
</evidence>
<reference evidence="3" key="1">
    <citation type="journal article" date="2019" name="Plant Biotechnol. J.">
        <title>Genome sequencing of the Australian wild diploid species Gossypium australe highlights disease resistance and delayed gland morphogenesis.</title>
        <authorList>
            <person name="Cai Y."/>
            <person name="Cai X."/>
            <person name="Wang Q."/>
            <person name="Wang P."/>
            <person name="Zhang Y."/>
            <person name="Cai C."/>
            <person name="Xu Y."/>
            <person name="Wang K."/>
            <person name="Zhou Z."/>
            <person name="Wang C."/>
            <person name="Geng S."/>
            <person name="Li B."/>
            <person name="Dong Q."/>
            <person name="Hou Y."/>
            <person name="Wang H."/>
            <person name="Ai P."/>
            <person name="Liu Z."/>
            <person name="Yi F."/>
            <person name="Sun M."/>
            <person name="An G."/>
            <person name="Cheng J."/>
            <person name="Zhang Y."/>
            <person name="Shi Q."/>
            <person name="Xie Y."/>
            <person name="Shi X."/>
            <person name="Chang Y."/>
            <person name="Huang F."/>
            <person name="Chen Y."/>
            <person name="Hong S."/>
            <person name="Mi L."/>
            <person name="Sun Q."/>
            <person name="Zhang L."/>
            <person name="Zhou B."/>
            <person name="Peng R."/>
            <person name="Zhang X."/>
            <person name="Liu F."/>
        </authorList>
    </citation>
    <scope>NUCLEOTIDE SEQUENCE [LARGE SCALE GENOMIC DNA]</scope>
    <source>
        <strain evidence="3">cv. PA1801</strain>
    </source>
</reference>
<keyword evidence="3" id="KW-1185">Reference proteome</keyword>
<evidence type="ECO:0000256" key="1">
    <source>
        <dbReference type="SAM" id="MobiDB-lite"/>
    </source>
</evidence>
<evidence type="ECO:0000313" key="2">
    <source>
        <dbReference type="EMBL" id="KAA3470596.1"/>
    </source>
</evidence>
<protein>
    <submittedName>
        <fullName evidence="2">Chaperone surA</fullName>
    </submittedName>
</protein>
<gene>
    <name evidence="2" type="ORF">EPI10_016290</name>
</gene>
<name>A0A5B6VNB6_9ROSI</name>
<feature type="compositionally biased region" description="Pro residues" evidence="1">
    <location>
        <begin position="16"/>
        <end position="29"/>
    </location>
</feature>
<dbReference type="EMBL" id="SMMG02000006">
    <property type="protein sequence ID" value="KAA3470596.1"/>
    <property type="molecule type" value="Genomic_DNA"/>
</dbReference>
<dbReference type="OrthoDB" id="2272416at2759"/>
<dbReference type="AlphaFoldDB" id="A0A5B6VNB6"/>
<proteinExistence type="predicted"/>
<dbReference type="Proteomes" id="UP000325315">
    <property type="component" value="Unassembled WGS sequence"/>
</dbReference>